<reference evidence="5 8" key="2">
    <citation type="submission" date="2021-03" db="EMBL/GenBank/DDBJ databases">
        <title>Antimicrobial resistance genes in bacteria isolated from Japanese honey, and their potential for conferring macrolide and lincosamide resistance in the American foulbrood pathogen Paenibacillus larvae.</title>
        <authorList>
            <person name="Okamoto M."/>
            <person name="Kumagai M."/>
            <person name="Kanamori H."/>
            <person name="Takamatsu D."/>
        </authorList>
    </citation>
    <scope>NUCLEOTIDE SEQUENCE [LARGE SCALE GENOMIC DNA]</scope>
    <source>
        <strain evidence="5 8">J6TS1</strain>
    </source>
</reference>
<keyword evidence="2" id="KW-0012">Acyltransferase</keyword>
<evidence type="ECO:0000313" key="8">
    <source>
        <dbReference type="Proteomes" id="UP000680670"/>
    </source>
</evidence>
<dbReference type="InterPro" id="IPR051531">
    <property type="entry name" value="N-acetyltransferase"/>
</dbReference>
<dbReference type="Proteomes" id="UP000287296">
    <property type="component" value="Unassembled WGS sequence"/>
</dbReference>
<dbReference type="EMBL" id="BORJ01000001">
    <property type="protein sequence ID" value="GIN94295.1"/>
    <property type="molecule type" value="Genomic_DNA"/>
</dbReference>
<dbReference type="Gene3D" id="3.40.630.30">
    <property type="match status" value="1"/>
</dbReference>
<evidence type="ECO:0000256" key="2">
    <source>
        <dbReference type="ARBA" id="ARBA00023315"/>
    </source>
</evidence>
<dbReference type="Pfam" id="PF13302">
    <property type="entry name" value="Acetyltransf_3"/>
    <property type="match status" value="1"/>
</dbReference>
<evidence type="ECO:0000256" key="1">
    <source>
        <dbReference type="ARBA" id="ARBA00022679"/>
    </source>
</evidence>
<dbReference type="AlphaFoldDB" id="A0A429X7N2"/>
<keyword evidence="1 6" id="KW-0808">Transferase</keyword>
<evidence type="ECO:0000259" key="4">
    <source>
        <dbReference type="PROSITE" id="PS51186"/>
    </source>
</evidence>
<proteinExistence type="inferred from homology"/>
<dbReference type="RefSeq" id="WP_120116309.1">
    <property type="nucleotide sequence ID" value="NZ_BORI01000003.1"/>
</dbReference>
<dbReference type="EMBL" id="QYTW02000012">
    <property type="protein sequence ID" value="RST59223.1"/>
    <property type="molecule type" value="Genomic_DNA"/>
</dbReference>
<organism evidence="6 7">
    <name type="scientific">Siminovitchia terrae</name>
    <name type="common">Bacillus terrae</name>
    <dbReference type="NCBI Taxonomy" id="1914933"/>
    <lineage>
        <taxon>Bacteria</taxon>
        <taxon>Bacillati</taxon>
        <taxon>Bacillota</taxon>
        <taxon>Bacilli</taxon>
        <taxon>Bacillales</taxon>
        <taxon>Bacillaceae</taxon>
        <taxon>Siminovitchia</taxon>
    </lineage>
</organism>
<dbReference type="GO" id="GO:0005737">
    <property type="term" value="C:cytoplasm"/>
    <property type="evidence" value="ECO:0007669"/>
    <property type="project" value="TreeGrafter"/>
</dbReference>
<name>A0A429X7N2_SIMTE</name>
<reference evidence="6 7" key="1">
    <citation type="submission" date="2018-12" db="EMBL/GenBank/DDBJ databases">
        <authorList>
            <person name="Sun L."/>
            <person name="Chen Z."/>
        </authorList>
    </citation>
    <scope>NUCLEOTIDE SEQUENCE [LARGE SCALE GENOMIC DNA]</scope>
    <source>
        <strain evidence="6 7">LMG 29736</strain>
    </source>
</reference>
<protein>
    <submittedName>
        <fullName evidence="6">N-acetyltransferase</fullName>
    </submittedName>
</protein>
<evidence type="ECO:0000313" key="7">
    <source>
        <dbReference type="Proteomes" id="UP000287296"/>
    </source>
</evidence>
<feature type="domain" description="N-acetyltransferase" evidence="4">
    <location>
        <begin position="3"/>
        <end position="171"/>
    </location>
</feature>
<comment type="caution">
    <text evidence="6">The sequence shown here is derived from an EMBL/GenBank/DDBJ whole genome shotgun (WGS) entry which is preliminary data.</text>
</comment>
<dbReference type="PROSITE" id="PS51186">
    <property type="entry name" value="GNAT"/>
    <property type="match status" value="1"/>
</dbReference>
<evidence type="ECO:0000313" key="6">
    <source>
        <dbReference type="EMBL" id="RST59223.1"/>
    </source>
</evidence>
<comment type="similarity">
    <text evidence="3">Belongs to the acetyltransferase family. RimJ subfamily.</text>
</comment>
<keyword evidence="8" id="KW-1185">Reference proteome</keyword>
<dbReference type="InterPro" id="IPR016181">
    <property type="entry name" value="Acyl_CoA_acyltransferase"/>
</dbReference>
<gene>
    <name evidence="6" type="ORF">D5F11_012760</name>
    <name evidence="5" type="ORF">J6TS1_01650</name>
</gene>
<dbReference type="SUPFAM" id="SSF55729">
    <property type="entry name" value="Acyl-CoA N-acyltransferases (Nat)"/>
    <property type="match status" value="1"/>
</dbReference>
<dbReference type="Proteomes" id="UP000680670">
    <property type="component" value="Unassembled WGS sequence"/>
</dbReference>
<dbReference type="OrthoDB" id="9801656at2"/>
<dbReference type="PANTHER" id="PTHR43792">
    <property type="entry name" value="GNAT FAMILY, PUTATIVE (AFU_ORTHOLOGUE AFUA_3G00765)-RELATED-RELATED"/>
    <property type="match status" value="1"/>
</dbReference>
<evidence type="ECO:0000313" key="5">
    <source>
        <dbReference type="EMBL" id="GIN94295.1"/>
    </source>
</evidence>
<dbReference type="PANTHER" id="PTHR43792:SF8">
    <property type="entry name" value="[RIBOSOMAL PROTEIN US5]-ALANINE N-ACETYLTRANSFERASE"/>
    <property type="match status" value="1"/>
</dbReference>
<evidence type="ECO:0000256" key="3">
    <source>
        <dbReference type="ARBA" id="ARBA00038502"/>
    </source>
</evidence>
<accession>A0A429X7N2</accession>
<dbReference type="InterPro" id="IPR000182">
    <property type="entry name" value="GNAT_dom"/>
</dbReference>
<dbReference type="GO" id="GO:0008999">
    <property type="term" value="F:protein-N-terminal-alanine acetyltransferase activity"/>
    <property type="evidence" value="ECO:0007669"/>
    <property type="project" value="TreeGrafter"/>
</dbReference>
<sequence>MDLSLEKLRIEDSKALFEFELNNKTYFEKTVPPRGDEYYHFEVFLSRLYSLIDEQNRGISNFYLIKDIHHSILGRMNLVDIEKSQAIGHLGYRVGQLYAGKGIASRALELLLEKTSEEGIVKQIKAKTTTNNIASQRVLEKNGFERLDISDDTIHFNGVDLKFVHYKWTAK</sequence>